<dbReference type="InterPro" id="IPR020472">
    <property type="entry name" value="WD40_PAC1"/>
</dbReference>
<feature type="repeat" description="WD" evidence="7">
    <location>
        <begin position="301"/>
        <end position="335"/>
    </location>
</feature>
<dbReference type="KEGG" id="dfa:DFA_08778"/>
<dbReference type="STRING" id="1054147.F4Q476"/>
<feature type="repeat" description="WD" evidence="7">
    <location>
        <begin position="102"/>
        <end position="143"/>
    </location>
</feature>
<keyword evidence="4" id="KW-0677">Repeat</keyword>
<dbReference type="PRINTS" id="PR00320">
    <property type="entry name" value="GPROTEINBRPT"/>
</dbReference>
<dbReference type="PROSITE" id="PS50082">
    <property type="entry name" value="WD_REPEATS_2"/>
    <property type="match status" value="5"/>
</dbReference>
<dbReference type="OrthoDB" id="14421at2759"/>
<dbReference type="Gene3D" id="2.130.10.10">
    <property type="entry name" value="YVTN repeat-like/Quinoprotein amine dehydrogenase"/>
    <property type="match status" value="3"/>
</dbReference>
<dbReference type="CDD" id="cd00200">
    <property type="entry name" value="WD40"/>
    <property type="match status" value="1"/>
</dbReference>
<evidence type="ECO:0000256" key="5">
    <source>
        <dbReference type="ARBA" id="ARBA00023242"/>
    </source>
</evidence>
<evidence type="ECO:0000256" key="2">
    <source>
        <dbReference type="ARBA" id="ARBA00022574"/>
    </source>
</evidence>
<dbReference type="AlphaFoldDB" id="F4Q476"/>
<dbReference type="PANTHER" id="PTHR44133:SF2">
    <property type="entry name" value="CLEAVAGE STIMULATION FACTOR SUBUNIT 1"/>
    <property type="match status" value="1"/>
</dbReference>
<gene>
    <name evidence="8" type="primary">cstf1</name>
    <name evidence="8" type="ORF">DFA_08778</name>
</gene>
<dbReference type="InterPro" id="IPR038184">
    <property type="entry name" value="CSTF1_dimer_sf"/>
</dbReference>
<evidence type="ECO:0000256" key="7">
    <source>
        <dbReference type="PROSITE-ProRule" id="PRU00221"/>
    </source>
</evidence>
<protein>
    <recommendedName>
        <fullName evidence="6">Cleavage stimulation factor 50 kDa subunit</fullName>
    </recommendedName>
</protein>
<evidence type="ECO:0000256" key="3">
    <source>
        <dbReference type="ARBA" id="ARBA00022664"/>
    </source>
</evidence>
<name>F4Q476_CACFS</name>
<feature type="repeat" description="WD" evidence="7">
    <location>
        <begin position="162"/>
        <end position="197"/>
    </location>
</feature>
<dbReference type="InterPro" id="IPR001680">
    <property type="entry name" value="WD40_rpt"/>
</dbReference>
<evidence type="ECO:0000256" key="4">
    <source>
        <dbReference type="ARBA" id="ARBA00022737"/>
    </source>
</evidence>
<keyword evidence="9" id="KW-1185">Reference proteome</keyword>
<feature type="repeat" description="WD" evidence="7">
    <location>
        <begin position="250"/>
        <end position="291"/>
    </location>
</feature>
<dbReference type="SMART" id="SM00320">
    <property type="entry name" value="WD40"/>
    <property type="match status" value="6"/>
</dbReference>
<sequence length="432" mass="48644">MKEEQRDLYSLILNQLVFDGYVNEATKLSESMMIPCPLPNEASNKLSTLFQISPQKQDIWNDDESSILSMDNNTILTGLDLDVPPQSSSPLGNQTTFITKFITTHKNACRCAKFSGDGKYVATGSSDASIKVLDVNKMRNFNQTKNETSEDFAPSRPVFRTFYDHSKPITDLDFHPTAPILASASKDCTIRFYDYKSSLKRSFKYLPDSHSVRTIQFHPCGDMILAGTDHHMIRLYDVNTFQSFTSRKVNEHHHGPINMVRYSIDGNIFASCSKDCTIKIWDAQNFSLINTLATPHNGMEVTSVQISRNQKYLLSSGRDSCVKLWEISSGRLINTINTGVQLSNNIKNKMTATFNFNEELILTLDNQPSNLAIYNSRNGEAMQSLPGHIQSIRAIASSPVENALMTCSNDFRARFWCESKSSINNSMNIDKE</sequence>
<dbReference type="Pfam" id="PF00400">
    <property type="entry name" value="WD40"/>
    <property type="match status" value="6"/>
</dbReference>
<dbReference type="EMBL" id="GL883021">
    <property type="protein sequence ID" value="EGG17778.1"/>
    <property type="molecule type" value="Genomic_DNA"/>
</dbReference>
<dbReference type="OMA" id="HTEDYVM"/>
<dbReference type="InterPro" id="IPR015943">
    <property type="entry name" value="WD40/YVTN_repeat-like_dom_sf"/>
</dbReference>
<keyword evidence="5" id="KW-0539">Nucleus</keyword>
<feature type="repeat" description="WD" evidence="7">
    <location>
        <begin position="385"/>
        <end position="416"/>
    </location>
</feature>
<dbReference type="GO" id="GO:0031124">
    <property type="term" value="P:mRNA 3'-end processing"/>
    <property type="evidence" value="ECO:0007669"/>
    <property type="project" value="InterPro"/>
</dbReference>
<dbReference type="GeneID" id="14869431"/>
<dbReference type="GO" id="GO:0003723">
    <property type="term" value="F:RNA binding"/>
    <property type="evidence" value="ECO:0007669"/>
    <property type="project" value="TreeGrafter"/>
</dbReference>
<dbReference type="PROSITE" id="PS50294">
    <property type="entry name" value="WD_REPEATS_REGION"/>
    <property type="match status" value="3"/>
</dbReference>
<dbReference type="PROSITE" id="PS00678">
    <property type="entry name" value="WD_REPEATS_1"/>
    <property type="match status" value="1"/>
</dbReference>
<reference evidence="9" key="1">
    <citation type="journal article" date="2011" name="Genome Res.">
        <title>Phylogeny-wide analysis of social amoeba genomes highlights ancient origins for complex intercellular communication.</title>
        <authorList>
            <person name="Heidel A.J."/>
            <person name="Lawal H.M."/>
            <person name="Felder M."/>
            <person name="Schilde C."/>
            <person name="Helps N.R."/>
            <person name="Tunggal B."/>
            <person name="Rivero F."/>
            <person name="John U."/>
            <person name="Schleicher M."/>
            <person name="Eichinger L."/>
            <person name="Platzer M."/>
            <person name="Noegel A.A."/>
            <person name="Schaap P."/>
            <person name="Gloeckner G."/>
        </authorList>
    </citation>
    <scope>NUCLEOTIDE SEQUENCE [LARGE SCALE GENOMIC DNA]</scope>
    <source>
        <strain evidence="9">SH3</strain>
    </source>
</reference>
<keyword evidence="3" id="KW-0507">mRNA processing</keyword>
<dbReference type="SUPFAM" id="SSF50978">
    <property type="entry name" value="WD40 repeat-like"/>
    <property type="match status" value="1"/>
</dbReference>
<accession>F4Q476</accession>
<dbReference type="RefSeq" id="XP_004356262.1">
    <property type="nucleotide sequence ID" value="XM_004356209.1"/>
</dbReference>
<evidence type="ECO:0000313" key="9">
    <source>
        <dbReference type="Proteomes" id="UP000007797"/>
    </source>
</evidence>
<organism evidence="8 9">
    <name type="scientific">Cavenderia fasciculata</name>
    <name type="common">Slime mold</name>
    <name type="synonym">Dictyostelium fasciculatum</name>
    <dbReference type="NCBI Taxonomy" id="261658"/>
    <lineage>
        <taxon>Eukaryota</taxon>
        <taxon>Amoebozoa</taxon>
        <taxon>Evosea</taxon>
        <taxon>Eumycetozoa</taxon>
        <taxon>Dictyostelia</taxon>
        <taxon>Acytosteliales</taxon>
        <taxon>Cavenderiaceae</taxon>
        <taxon>Cavenderia</taxon>
    </lineage>
</organism>
<evidence type="ECO:0000256" key="1">
    <source>
        <dbReference type="ARBA" id="ARBA00004123"/>
    </source>
</evidence>
<comment type="subcellular location">
    <subcellularLocation>
        <location evidence="1">Nucleus</location>
    </subcellularLocation>
</comment>
<dbReference type="GO" id="GO:0005848">
    <property type="term" value="C:mRNA cleavage stimulating factor complex"/>
    <property type="evidence" value="ECO:0007669"/>
    <property type="project" value="InterPro"/>
</dbReference>
<proteinExistence type="predicted"/>
<evidence type="ECO:0000256" key="6">
    <source>
        <dbReference type="ARBA" id="ARBA00029851"/>
    </source>
</evidence>
<dbReference type="InterPro" id="IPR036322">
    <property type="entry name" value="WD40_repeat_dom_sf"/>
</dbReference>
<keyword evidence="2 7" id="KW-0853">WD repeat</keyword>
<dbReference type="Proteomes" id="UP000007797">
    <property type="component" value="Unassembled WGS sequence"/>
</dbReference>
<dbReference type="Gene3D" id="1.20.960.50">
    <property type="entry name" value="Cleavage stimulation factor subunit 1, dimerisation domain"/>
    <property type="match status" value="1"/>
</dbReference>
<dbReference type="PANTHER" id="PTHR44133">
    <property type="entry name" value="CLEAVAGE STIMULATION FACTOR SUBUNIT 1"/>
    <property type="match status" value="1"/>
</dbReference>
<dbReference type="InterPro" id="IPR019775">
    <property type="entry name" value="WD40_repeat_CS"/>
</dbReference>
<dbReference type="InterPro" id="IPR044633">
    <property type="entry name" value="CstF1-like"/>
</dbReference>
<evidence type="ECO:0000313" key="8">
    <source>
        <dbReference type="EMBL" id="EGG17778.1"/>
    </source>
</evidence>